<protein>
    <submittedName>
        <fullName evidence="3">Type VI secretion system protein ImpK</fullName>
    </submittedName>
</protein>
<organism evidence="3 4">
    <name type="scientific">Pseudoduganella namucuonensis</name>
    <dbReference type="NCBI Taxonomy" id="1035707"/>
    <lineage>
        <taxon>Bacteria</taxon>
        <taxon>Pseudomonadati</taxon>
        <taxon>Pseudomonadota</taxon>
        <taxon>Betaproteobacteria</taxon>
        <taxon>Burkholderiales</taxon>
        <taxon>Oxalobacteraceae</taxon>
        <taxon>Telluria group</taxon>
        <taxon>Pseudoduganella</taxon>
    </lineage>
</organism>
<dbReference type="PANTHER" id="PTHR38033">
    <property type="entry name" value="MEMBRANE PROTEIN-RELATED"/>
    <property type="match status" value="1"/>
</dbReference>
<dbReference type="EMBL" id="FPBO01000011">
    <property type="protein sequence ID" value="SFU83691.1"/>
    <property type="molecule type" value="Genomic_DNA"/>
</dbReference>
<evidence type="ECO:0000313" key="4">
    <source>
        <dbReference type="Proteomes" id="UP000199391"/>
    </source>
</evidence>
<feature type="transmembrane region" description="Helical" evidence="1">
    <location>
        <begin position="208"/>
        <end position="228"/>
    </location>
</feature>
<keyword evidence="1" id="KW-0472">Membrane</keyword>
<dbReference type="STRING" id="1035707.SAMN05216552_101169"/>
<dbReference type="OrthoDB" id="345640at2"/>
<dbReference type="NCBIfam" id="NF038228">
    <property type="entry name" value="IcmH_DotU_IVB"/>
    <property type="match status" value="1"/>
</dbReference>
<dbReference type="NCBIfam" id="TIGR03349">
    <property type="entry name" value="IV_VI_DotU"/>
    <property type="match status" value="1"/>
</dbReference>
<evidence type="ECO:0000256" key="1">
    <source>
        <dbReference type="SAM" id="Phobius"/>
    </source>
</evidence>
<sequence length="261" mass="28884">MNTMATPSLAPSLFSAGPAAAPAPASNKPQTLQDLMYDGFYALFMLKNGSGPLDNTEFAARMTQFLDEFGRSARKHGASADDIDAAKYAFCATVDEIILRSNYSIRDAWEVRPLQLQLFGDQLAGENFYNRLESLRARGAAHLQALEVFHMCLLLGFQGRYILEGSEKLTYLTSRLGDEIAQFKGKRGGFAPHAERPDQIVHKLRSDLPVWVLCSVFALVCVLGYIGLRTSLGRHTDERLHAYNDVVKMAPRVANLTITLP</sequence>
<dbReference type="Proteomes" id="UP000199391">
    <property type="component" value="Unassembled WGS sequence"/>
</dbReference>
<proteinExistence type="predicted"/>
<keyword evidence="1" id="KW-1133">Transmembrane helix</keyword>
<keyword evidence="1" id="KW-0812">Transmembrane</keyword>
<evidence type="ECO:0000259" key="2">
    <source>
        <dbReference type="Pfam" id="PF09850"/>
    </source>
</evidence>
<dbReference type="PANTHER" id="PTHR38033:SF1">
    <property type="entry name" value="DOTU FAMILY TYPE IV_VI SECRETION SYSTEM PROTEIN"/>
    <property type="match status" value="1"/>
</dbReference>
<dbReference type="RefSeq" id="WP_093556115.1">
    <property type="nucleotide sequence ID" value="NZ_FPBO01000011.1"/>
</dbReference>
<keyword evidence="4" id="KW-1185">Reference proteome</keyword>
<name>A0A1I7JES2_9BURK</name>
<dbReference type="Gene3D" id="1.25.40.590">
    <property type="entry name" value="Type IV / VI secretion system, DotU"/>
    <property type="match status" value="1"/>
</dbReference>
<accession>A0A1I7JES2</accession>
<reference evidence="4" key="1">
    <citation type="submission" date="2016-10" db="EMBL/GenBank/DDBJ databases">
        <authorList>
            <person name="Varghese N."/>
            <person name="Submissions S."/>
        </authorList>
    </citation>
    <scope>NUCLEOTIDE SEQUENCE [LARGE SCALE GENOMIC DNA]</scope>
    <source>
        <strain evidence="4">CGMCC 1.11014</strain>
    </source>
</reference>
<feature type="domain" description="Type IV / VI secretion system DotU" evidence="2">
    <location>
        <begin position="32"/>
        <end position="230"/>
    </location>
</feature>
<dbReference type="InterPro" id="IPR038522">
    <property type="entry name" value="T4/T6SS_DotU_sf"/>
</dbReference>
<gene>
    <name evidence="3" type="ORF">SAMN05216552_101169</name>
</gene>
<dbReference type="Pfam" id="PF09850">
    <property type="entry name" value="DotU"/>
    <property type="match status" value="1"/>
</dbReference>
<dbReference type="InterPro" id="IPR017732">
    <property type="entry name" value="T4/T6SS_DotU"/>
</dbReference>
<evidence type="ECO:0000313" key="3">
    <source>
        <dbReference type="EMBL" id="SFU83691.1"/>
    </source>
</evidence>
<dbReference type="AlphaFoldDB" id="A0A1I7JES2"/>